<dbReference type="RefSeq" id="WP_170852557.1">
    <property type="nucleotide sequence ID" value="NZ_FOZZ01000001.1"/>
</dbReference>
<comment type="similarity">
    <text evidence="2 6">Belongs to the class-I pyridoxal-phosphate-dependent aminotransferase family.</text>
</comment>
<sequence>MSTPSYLSDRINNLSESATLKMTKLGRELAAKGVNVISLSVGEPDFNTPDNVKNAAKKALDDNFTRYSPVPGYPDLRQAIVDKLKRENGLDYEPSQIVVSTGAKQSLSNVILTLINPGDEVIIPTPYWVSYSEMVVLAEGKSVFINTDIESDFKITPEQLEAAITPKTKLFMFSSPCNPTGSVYNKEELAALAKVFEKHPQIFILSDEIYEHINFVDKHESIAQFDSIKDRVIIVNGFSKAFAMTGWRLGYIAANKEIAAANDKLQGQTTSGTCSIAQRAGIVAYNEGLDSVQQMKEAFLRRRQLVYDLLNDIPGVKTNLPQGAFYFFPEISSFFGKKDTQGNVIKDSADLALYLLNEGHIATVGGDSFGNNNYIRLSYAASDENLKEALRRMKEALGKLA</sequence>
<dbReference type="Pfam" id="PF00155">
    <property type="entry name" value="Aminotran_1_2"/>
    <property type="match status" value="1"/>
</dbReference>
<dbReference type="GO" id="GO:0008483">
    <property type="term" value="F:transaminase activity"/>
    <property type="evidence" value="ECO:0007669"/>
    <property type="project" value="UniProtKB-KW"/>
</dbReference>
<dbReference type="Gene3D" id="3.90.1150.10">
    <property type="entry name" value="Aspartate Aminotransferase, domain 1"/>
    <property type="match status" value="1"/>
</dbReference>
<dbReference type="PANTHER" id="PTHR46383:SF1">
    <property type="entry name" value="ASPARTATE AMINOTRANSFERASE"/>
    <property type="match status" value="1"/>
</dbReference>
<dbReference type="Gene3D" id="3.40.640.10">
    <property type="entry name" value="Type I PLP-dependent aspartate aminotransferase-like (Major domain)"/>
    <property type="match status" value="1"/>
</dbReference>
<gene>
    <name evidence="8" type="ORF">SAMN05660206_101282</name>
</gene>
<dbReference type="EC" id="2.6.1.-" evidence="6"/>
<dbReference type="FunFam" id="3.40.640.10:FF:000033">
    <property type="entry name" value="Aspartate aminotransferase"/>
    <property type="match status" value="1"/>
</dbReference>
<dbReference type="STRING" id="683125.SAMN05660206_101282"/>
<comment type="cofactor">
    <cofactor evidence="1 6">
        <name>pyridoxal 5'-phosphate</name>
        <dbReference type="ChEBI" id="CHEBI:597326"/>
    </cofactor>
</comment>
<dbReference type="GO" id="GO:0030170">
    <property type="term" value="F:pyridoxal phosphate binding"/>
    <property type="evidence" value="ECO:0007669"/>
    <property type="project" value="InterPro"/>
</dbReference>
<name>A0A1I6P4T3_9SPHI</name>
<evidence type="ECO:0000256" key="4">
    <source>
        <dbReference type="ARBA" id="ARBA00022679"/>
    </source>
</evidence>
<dbReference type="InterPro" id="IPR004838">
    <property type="entry name" value="NHTrfase_class1_PyrdxlP-BS"/>
</dbReference>
<dbReference type="GO" id="GO:0006520">
    <property type="term" value="P:amino acid metabolic process"/>
    <property type="evidence" value="ECO:0007669"/>
    <property type="project" value="InterPro"/>
</dbReference>
<feature type="domain" description="Aminotransferase class I/classII large" evidence="7">
    <location>
        <begin position="35"/>
        <end position="392"/>
    </location>
</feature>
<dbReference type="EMBL" id="FOZZ01000001">
    <property type="protein sequence ID" value="SFS35223.1"/>
    <property type="molecule type" value="Genomic_DNA"/>
</dbReference>
<keyword evidence="3 6" id="KW-0032">Aminotransferase</keyword>
<evidence type="ECO:0000313" key="8">
    <source>
        <dbReference type="EMBL" id="SFS35223.1"/>
    </source>
</evidence>
<dbReference type="PANTHER" id="PTHR46383">
    <property type="entry name" value="ASPARTATE AMINOTRANSFERASE"/>
    <property type="match status" value="1"/>
</dbReference>
<keyword evidence="4 6" id="KW-0808">Transferase</keyword>
<evidence type="ECO:0000256" key="3">
    <source>
        <dbReference type="ARBA" id="ARBA00022576"/>
    </source>
</evidence>
<protein>
    <recommendedName>
        <fullName evidence="6">Aminotransferase</fullName>
        <ecNumber evidence="6">2.6.1.-</ecNumber>
    </recommendedName>
</protein>
<evidence type="ECO:0000256" key="5">
    <source>
        <dbReference type="ARBA" id="ARBA00022898"/>
    </source>
</evidence>
<dbReference type="PROSITE" id="PS00105">
    <property type="entry name" value="AA_TRANSFER_CLASS_1"/>
    <property type="match status" value="1"/>
</dbReference>
<dbReference type="Proteomes" id="UP000198785">
    <property type="component" value="Unassembled WGS sequence"/>
</dbReference>
<dbReference type="SUPFAM" id="SSF53383">
    <property type="entry name" value="PLP-dependent transferases"/>
    <property type="match status" value="1"/>
</dbReference>
<dbReference type="AlphaFoldDB" id="A0A1I6P4T3"/>
<dbReference type="InterPro" id="IPR015424">
    <property type="entry name" value="PyrdxlP-dep_Trfase"/>
</dbReference>
<evidence type="ECO:0000259" key="7">
    <source>
        <dbReference type="Pfam" id="PF00155"/>
    </source>
</evidence>
<accession>A0A1I6P4T3</accession>
<dbReference type="InterPro" id="IPR015422">
    <property type="entry name" value="PyrdxlP-dep_Trfase_small"/>
</dbReference>
<evidence type="ECO:0000256" key="1">
    <source>
        <dbReference type="ARBA" id="ARBA00001933"/>
    </source>
</evidence>
<evidence type="ECO:0000313" key="9">
    <source>
        <dbReference type="Proteomes" id="UP000198785"/>
    </source>
</evidence>
<dbReference type="CDD" id="cd00609">
    <property type="entry name" value="AAT_like"/>
    <property type="match status" value="1"/>
</dbReference>
<keyword evidence="9" id="KW-1185">Reference proteome</keyword>
<dbReference type="InterPro" id="IPR004839">
    <property type="entry name" value="Aminotransferase_I/II_large"/>
</dbReference>
<evidence type="ECO:0000256" key="2">
    <source>
        <dbReference type="ARBA" id="ARBA00007441"/>
    </source>
</evidence>
<organism evidence="8 9">
    <name type="scientific">Sphingobacterium wenxiniae</name>
    <dbReference type="NCBI Taxonomy" id="683125"/>
    <lineage>
        <taxon>Bacteria</taxon>
        <taxon>Pseudomonadati</taxon>
        <taxon>Bacteroidota</taxon>
        <taxon>Sphingobacteriia</taxon>
        <taxon>Sphingobacteriales</taxon>
        <taxon>Sphingobacteriaceae</taxon>
        <taxon>Sphingobacterium</taxon>
    </lineage>
</organism>
<evidence type="ECO:0000256" key="6">
    <source>
        <dbReference type="RuleBase" id="RU000481"/>
    </source>
</evidence>
<reference evidence="8 9" key="1">
    <citation type="submission" date="2016-10" db="EMBL/GenBank/DDBJ databases">
        <authorList>
            <person name="de Groot N.N."/>
        </authorList>
    </citation>
    <scope>NUCLEOTIDE SEQUENCE [LARGE SCALE GENOMIC DNA]</scope>
    <source>
        <strain evidence="8 9">DSM 22789</strain>
    </source>
</reference>
<dbReference type="InterPro" id="IPR050596">
    <property type="entry name" value="AspAT/PAT-like"/>
</dbReference>
<keyword evidence="5" id="KW-0663">Pyridoxal phosphate</keyword>
<proteinExistence type="inferred from homology"/>
<dbReference type="InterPro" id="IPR015421">
    <property type="entry name" value="PyrdxlP-dep_Trfase_major"/>
</dbReference>